<dbReference type="AlphaFoldDB" id="A0A8X6NFG4"/>
<dbReference type="EMBL" id="BMAW01103775">
    <property type="protein sequence ID" value="GFT10812.1"/>
    <property type="molecule type" value="Genomic_DNA"/>
</dbReference>
<reference evidence="1" key="1">
    <citation type="submission" date="2020-08" db="EMBL/GenBank/DDBJ databases">
        <title>Multicomponent nature underlies the extraordinary mechanical properties of spider dragline silk.</title>
        <authorList>
            <person name="Kono N."/>
            <person name="Nakamura H."/>
            <person name="Mori M."/>
            <person name="Yoshida Y."/>
            <person name="Ohtoshi R."/>
            <person name="Malay A.D."/>
            <person name="Moran D.A.P."/>
            <person name="Tomita M."/>
            <person name="Numata K."/>
            <person name="Arakawa K."/>
        </authorList>
    </citation>
    <scope>NUCLEOTIDE SEQUENCE</scope>
</reference>
<name>A0A8X6NFG4_NEPPI</name>
<proteinExistence type="predicted"/>
<comment type="caution">
    <text evidence="1">The sequence shown here is derived from an EMBL/GenBank/DDBJ whole genome shotgun (WGS) entry which is preliminary data.</text>
</comment>
<sequence>MGCEPINLDTGRIVNTGESFYLSKDSHLEYQPYPILAIIHSSKRPFHLHFCTSKMETVNFLLPIYPLLQYPLYPKGKKSHNPFMTTPRTTSGMAEASCLSSDSIVLKPEGLILAALK</sequence>
<organism evidence="1 2">
    <name type="scientific">Nephila pilipes</name>
    <name type="common">Giant wood spider</name>
    <name type="synonym">Nephila maculata</name>
    <dbReference type="NCBI Taxonomy" id="299642"/>
    <lineage>
        <taxon>Eukaryota</taxon>
        <taxon>Metazoa</taxon>
        <taxon>Ecdysozoa</taxon>
        <taxon>Arthropoda</taxon>
        <taxon>Chelicerata</taxon>
        <taxon>Arachnida</taxon>
        <taxon>Araneae</taxon>
        <taxon>Araneomorphae</taxon>
        <taxon>Entelegynae</taxon>
        <taxon>Araneoidea</taxon>
        <taxon>Nephilidae</taxon>
        <taxon>Nephila</taxon>
    </lineage>
</organism>
<protein>
    <submittedName>
        <fullName evidence="1">Uncharacterized protein</fullName>
    </submittedName>
</protein>
<evidence type="ECO:0000313" key="2">
    <source>
        <dbReference type="Proteomes" id="UP000887013"/>
    </source>
</evidence>
<keyword evidence="2" id="KW-1185">Reference proteome</keyword>
<dbReference type="Proteomes" id="UP000887013">
    <property type="component" value="Unassembled WGS sequence"/>
</dbReference>
<gene>
    <name evidence="1" type="ORF">NPIL_576291</name>
</gene>
<evidence type="ECO:0000313" key="1">
    <source>
        <dbReference type="EMBL" id="GFT10812.1"/>
    </source>
</evidence>
<accession>A0A8X6NFG4</accession>